<evidence type="ECO:0000313" key="1">
    <source>
        <dbReference type="EMBL" id="RNA32005.1"/>
    </source>
</evidence>
<accession>A0A3M7S8L8</accession>
<gene>
    <name evidence="1" type="ORF">BpHYR1_035953</name>
</gene>
<organism evidence="1 2">
    <name type="scientific">Brachionus plicatilis</name>
    <name type="common">Marine rotifer</name>
    <name type="synonym">Brachionus muelleri</name>
    <dbReference type="NCBI Taxonomy" id="10195"/>
    <lineage>
        <taxon>Eukaryota</taxon>
        <taxon>Metazoa</taxon>
        <taxon>Spiralia</taxon>
        <taxon>Gnathifera</taxon>
        <taxon>Rotifera</taxon>
        <taxon>Eurotatoria</taxon>
        <taxon>Monogononta</taxon>
        <taxon>Pseudotrocha</taxon>
        <taxon>Ploima</taxon>
        <taxon>Brachionidae</taxon>
        <taxon>Brachionus</taxon>
    </lineage>
</organism>
<proteinExistence type="predicted"/>
<name>A0A3M7S8L8_BRAPC</name>
<dbReference type="EMBL" id="REGN01001870">
    <property type="protein sequence ID" value="RNA32005.1"/>
    <property type="molecule type" value="Genomic_DNA"/>
</dbReference>
<sequence length="72" mass="8116">MHLELKIRLTLNRITRKAAGVGSHRPANYEQQNNRILNTMKNYAVESKFTANLVGSFCTSSGDTENNDTIFN</sequence>
<evidence type="ECO:0000313" key="2">
    <source>
        <dbReference type="Proteomes" id="UP000276133"/>
    </source>
</evidence>
<dbReference type="AlphaFoldDB" id="A0A3M7S8L8"/>
<protein>
    <submittedName>
        <fullName evidence="1">Uncharacterized protein</fullName>
    </submittedName>
</protein>
<comment type="caution">
    <text evidence="1">The sequence shown here is derived from an EMBL/GenBank/DDBJ whole genome shotgun (WGS) entry which is preliminary data.</text>
</comment>
<reference evidence="1 2" key="1">
    <citation type="journal article" date="2018" name="Sci. Rep.">
        <title>Genomic signatures of local adaptation to the degree of environmental predictability in rotifers.</title>
        <authorList>
            <person name="Franch-Gras L."/>
            <person name="Hahn C."/>
            <person name="Garcia-Roger E.M."/>
            <person name="Carmona M.J."/>
            <person name="Serra M."/>
            <person name="Gomez A."/>
        </authorList>
    </citation>
    <scope>NUCLEOTIDE SEQUENCE [LARGE SCALE GENOMIC DNA]</scope>
    <source>
        <strain evidence="1">HYR1</strain>
    </source>
</reference>
<keyword evidence="2" id="KW-1185">Reference proteome</keyword>
<dbReference type="Proteomes" id="UP000276133">
    <property type="component" value="Unassembled WGS sequence"/>
</dbReference>